<feature type="domain" description="Plastocyanin-like" evidence="9">
    <location>
        <begin position="97"/>
        <end position="207"/>
    </location>
</feature>
<feature type="chain" id="PRO_5040160680" evidence="6">
    <location>
        <begin position="19"/>
        <end position="692"/>
    </location>
</feature>
<dbReference type="PROSITE" id="PS00080">
    <property type="entry name" value="MULTICOPPER_OXIDASE2"/>
    <property type="match status" value="1"/>
</dbReference>
<dbReference type="FunFam" id="2.60.40.420:FF:000031">
    <property type="entry name" value="Laccase-2 isoform A"/>
    <property type="match status" value="1"/>
</dbReference>
<evidence type="ECO:0000256" key="2">
    <source>
        <dbReference type="ARBA" id="ARBA00022723"/>
    </source>
</evidence>
<dbReference type="GO" id="GO:0005507">
    <property type="term" value="F:copper ion binding"/>
    <property type="evidence" value="ECO:0007669"/>
    <property type="project" value="InterPro"/>
</dbReference>
<evidence type="ECO:0000259" key="9">
    <source>
        <dbReference type="Pfam" id="PF07732"/>
    </source>
</evidence>
<dbReference type="Pfam" id="PF00394">
    <property type="entry name" value="Cu-oxidase"/>
    <property type="match status" value="1"/>
</dbReference>
<keyword evidence="2" id="KW-0479">Metal-binding</keyword>
<dbReference type="InterPro" id="IPR011706">
    <property type="entry name" value="Cu-oxidase_C"/>
</dbReference>
<keyword evidence="4" id="KW-0186">Copper</keyword>
<accession>A0A9P0CPX5</accession>
<dbReference type="Gene3D" id="2.60.40.420">
    <property type="entry name" value="Cupredoxins - blue copper proteins"/>
    <property type="match status" value="3"/>
</dbReference>
<dbReference type="CDD" id="cd13884">
    <property type="entry name" value="CuRO_2_tcLCC_insect_like"/>
    <property type="match status" value="1"/>
</dbReference>
<gene>
    <name evidence="10" type="ORF">PSYICH_LOCUS4924</name>
</gene>
<dbReference type="InterPro" id="IPR011707">
    <property type="entry name" value="Cu-oxidase-like_N"/>
</dbReference>
<dbReference type="GO" id="GO:0005886">
    <property type="term" value="C:plasma membrane"/>
    <property type="evidence" value="ECO:0007669"/>
    <property type="project" value="TreeGrafter"/>
</dbReference>
<dbReference type="SUPFAM" id="SSF49503">
    <property type="entry name" value="Cupredoxins"/>
    <property type="match status" value="3"/>
</dbReference>
<dbReference type="Pfam" id="PF07732">
    <property type="entry name" value="Cu-oxidase_3"/>
    <property type="match status" value="1"/>
</dbReference>
<dbReference type="FunFam" id="2.60.40.420:FF:000045">
    <property type="entry name" value="Laccase 2"/>
    <property type="match status" value="1"/>
</dbReference>
<name>A0A9P0CPX5_9CUCU</name>
<keyword evidence="5" id="KW-0472">Membrane</keyword>
<evidence type="ECO:0000256" key="6">
    <source>
        <dbReference type="SAM" id="SignalP"/>
    </source>
</evidence>
<feature type="signal peptide" evidence="6">
    <location>
        <begin position="1"/>
        <end position="18"/>
    </location>
</feature>
<dbReference type="EMBL" id="OV651827">
    <property type="protein sequence ID" value="CAH1103695.1"/>
    <property type="molecule type" value="Genomic_DNA"/>
</dbReference>
<keyword evidence="11" id="KW-1185">Reference proteome</keyword>
<keyword evidence="5" id="KW-1133">Transmembrane helix</keyword>
<dbReference type="InterPro" id="IPR045087">
    <property type="entry name" value="Cu-oxidase_fam"/>
</dbReference>
<dbReference type="Proteomes" id="UP001153636">
    <property type="component" value="Chromosome 15"/>
</dbReference>
<keyword evidence="6" id="KW-0732">Signal</keyword>
<dbReference type="GO" id="GO:0006826">
    <property type="term" value="P:iron ion transport"/>
    <property type="evidence" value="ECO:0007669"/>
    <property type="project" value="TreeGrafter"/>
</dbReference>
<dbReference type="PANTHER" id="PTHR11709">
    <property type="entry name" value="MULTI-COPPER OXIDASE"/>
    <property type="match status" value="1"/>
</dbReference>
<dbReference type="InterPro" id="IPR001117">
    <property type="entry name" value="Cu-oxidase_2nd"/>
</dbReference>
<evidence type="ECO:0000313" key="10">
    <source>
        <dbReference type="EMBL" id="CAH1103695.1"/>
    </source>
</evidence>
<dbReference type="InterPro" id="IPR002355">
    <property type="entry name" value="Cu_oxidase_Cu_BS"/>
</dbReference>
<reference evidence="10" key="1">
    <citation type="submission" date="2022-01" db="EMBL/GenBank/DDBJ databases">
        <authorList>
            <person name="King R."/>
        </authorList>
    </citation>
    <scope>NUCLEOTIDE SEQUENCE</scope>
</reference>
<dbReference type="InterPro" id="IPR008972">
    <property type="entry name" value="Cupredoxin"/>
</dbReference>
<dbReference type="CDD" id="cd13858">
    <property type="entry name" value="CuRO_1_tcLCC2_insect_like"/>
    <property type="match status" value="1"/>
</dbReference>
<dbReference type="Pfam" id="PF07731">
    <property type="entry name" value="Cu-oxidase_2"/>
    <property type="match status" value="1"/>
</dbReference>
<protein>
    <submittedName>
        <fullName evidence="10">Uncharacterized protein</fullName>
    </submittedName>
</protein>
<organism evidence="10 11">
    <name type="scientific">Psylliodes chrysocephalus</name>
    <dbReference type="NCBI Taxonomy" id="3402493"/>
    <lineage>
        <taxon>Eukaryota</taxon>
        <taxon>Metazoa</taxon>
        <taxon>Ecdysozoa</taxon>
        <taxon>Arthropoda</taxon>
        <taxon>Hexapoda</taxon>
        <taxon>Insecta</taxon>
        <taxon>Pterygota</taxon>
        <taxon>Neoptera</taxon>
        <taxon>Endopterygota</taxon>
        <taxon>Coleoptera</taxon>
        <taxon>Polyphaga</taxon>
        <taxon>Cucujiformia</taxon>
        <taxon>Chrysomeloidea</taxon>
        <taxon>Chrysomelidae</taxon>
        <taxon>Galerucinae</taxon>
        <taxon>Alticini</taxon>
        <taxon>Psylliodes</taxon>
    </lineage>
</organism>
<dbReference type="CDD" id="cd13905">
    <property type="entry name" value="CuRO_3_tcLLC2_insect_like"/>
    <property type="match status" value="1"/>
</dbReference>
<evidence type="ECO:0000259" key="7">
    <source>
        <dbReference type="Pfam" id="PF00394"/>
    </source>
</evidence>
<feature type="transmembrane region" description="Helical" evidence="5">
    <location>
        <begin position="673"/>
        <end position="691"/>
    </location>
</feature>
<evidence type="ECO:0000256" key="3">
    <source>
        <dbReference type="ARBA" id="ARBA00023002"/>
    </source>
</evidence>
<evidence type="ECO:0000259" key="8">
    <source>
        <dbReference type="Pfam" id="PF07731"/>
    </source>
</evidence>
<feature type="domain" description="Plastocyanin-like" evidence="8">
    <location>
        <begin position="501"/>
        <end position="632"/>
    </location>
</feature>
<dbReference type="PANTHER" id="PTHR11709:SF394">
    <property type="entry name" value="FI03373P-RELATED"/>
    <property type="match status" value="1"/>
</dbReference>
<keyword evidence="5" id="KW-0812">Transmembrane</keyword>
<dbReference type="OrthoDB" id="2121828at2759"/>
<dbReference type="GO" id="GO:0016491">
    <property type="term" value="F:oxidoreductase activity"/>
    <property type="evidence" value="ECO:0007669"/>
    <property type="project" value="UniProtKB-KW"/>
</dbReference>
<feature type="domain" description="Plastocyanin-like" evidence="7">
    <location>
        <begin position="244"/>
        <end position="375"/>
    </location>
</feature>
<evidence type="ECO:0000313" key="11">
    <source>
        <dbReference type="Proteomes" id="UP001153636"/>
    </source>
</evidence>
<evidence type="ECO:0000256" key="4">
    <source>
        <dbReference type="ARBA" id="ARBA00023008"/>
    </source>
</evidence>
<proteinExistence type="inferred from homology"/>
<keyword evidence="3" id="KW-0560">Oxidoreductase</keyword>
<comment type="similarity">
    <text evidence="1">Belongs to the multicopper oxidase family.</text>
</comment>
<evidence type="ECO:0000256" key="1">
    <source>
        <dbReference type="ARBA" id="ARBA00010609"/>
    </source>
</evidence>
<sequence>MNWKIWSTLDPLIILISACYVLTQKDSCAQSVQSRKLNEAALRNDDLSKIHPCKRMCELNEPPMLCQYDFEVDWYRTLTPACRNCPYNVKDCFLKDCVPGDGMKRAIVVVNKKLPGPSIEVCKNDIIMVDVKNNMYSEPTTIHWHGQPQKDSPYMDGVPYITQCPIQPCNSFRYTFNASQAGTHFWHSHIGMQRVDGVFGPLIVRVPKEDDFHRQLYDYDLPAHVMVVHEWDWIVGGDMLLEHLYAGGTASPPSLLVNGLGRFKQFYKGGETISVPAARFRVEKGYSYRFRLINSGSLNCPIEMTIDNHMITVISSDGVDIKPIQATSLISYAGERFDFVLHATKPKDLYWIKFKGLINCSDKKAFQVAVLEYNGLHVPSNSYPDGTINYFNAHNEGIQVNPLNKGIESDESVVPLTRMQSAEGWDESLRVIPDFQYYVSFDLNNIGNNEFEPQPFSKSVNVKSHKKRLFIPQFNRISLSMPKVALLPQRDELTEDIFCNNETMQEEDCRTVQCKCLHGIKIPLGAVVEIVFVDEGVSFDINHPLHLHGYHFRVVAMERVAKSITVDEVKTKDANGQIYRNLIDAPLKDTVTVPDGGYTIVRFHATSPGYWMLHCHIEVHLALGMAMILQVGEKYEMAPVPKDLPKCGDYVPDIMSNFALFENSGKMNRHNSILYVGMTLFLYLHYIIILIR</sequence>
<evidence type="ECO:0000256" key="5">
    <source>
        <dbReference type="SAM" id="Phobius"/>
    </source>
</evidence>
<dbReference type="AlphaFoldDB" id="A0A9P0CPX5"/>